<reference evidence="7" key="1">
    <citation type="submission" date="2025-08" db="UniProtKB">
        <authorList>
            <consortium name="Ensembl"/>
        </authorList>
    </citation>
    <scope>IDENTIFICATION</scope>
</reference>
<dbReference type="PROSITE" id="PS00135">
    <property type="entry name" value="TRYPSIN_SER"/>
    <property type="match status" value="1"/>
</dbReference>
<accession>A0A8C4UGL3</accession>
<reference evidence="7" key="2">
    <citation type="submission" date="2025-09" db="UniProtKB">
        <authorList>
            <consortium name="Ensembl"/>
        </authorList>
    </citation>
    <scope>IDENTIFICATION</scope>
</reference>
<dbReference type="GO" id="GO:0004252">
    <property type="term" value="F:serine-type endopeptidase activity"/>
    <property type="evidence" value="ECO:0007669"/>
    <property type="project" value="InterPro"/>
</dbReference>
<protein>
    <recommendedName>
        <fullName evidence="6">Peptidase S1 domain-containing protein</fullName>
    </recommendedName>
</protein>
<dbReference type="PRINTS" id="PR00722">
    <property type="entry name" value="CHYMOTRYPSIN"/>
</dbReference>
<dbReference type="AlphaFoldDB" id="A0A8C4UGL3"/>
<sequence>MSHHHHHVPPPPYTADNAYAHDLMLLRVEPPFTPTPHVQPLALPTRPPATGDNCTVMGWGTTTSPQESFPDTPQCLNVTVVGDATCCRVYGAKFTEDMLCAGGTVAGKDSCQGDSGGPLICQGVLQGIVSWGDHPCGQAGKPGVYSEVYNYLPWIREIMGQP</sequence>
<name>A0A8C4UGL3_FALTI</name>
<dbReference type="SUPFAM" id="SSF50494">
    <property type="entry name" value="Trypsin-like serine proteases"/>
    <property type="match status" value="1"/>
</dbReference>
<dbReference type="PANTHER" id="PTHR24271">
    <property type="entry name" value="KALLIKREIN-RELATED"/>
    <property type="match status" value="1"/>
</dbReference>
<evidence type="ECO:0000313" key="7">
    <source>
        <dbReference type="Ensembl" id="ENSFTIP00000010709.1"/>
    </source>
</evidence>
<feature type="domain" description="Peptidase S1" evidence="6">
    <location>
        <begin position="1"/>
        <end position="160"/>
    </location>
</feature>
<dbReference type="SMART" id="SM00020">
    <property type="entry name" value="Tryp_SPc"/>
    <property type="match status" value="1"/>
</dbReference>
<dbReference type="InterPro" id="IPR043504">
    <property type="entry name" value="Peptidase_S1_PA_chymotrypsin"/>
</dbReference>
<evidence type="ECO:0000259" key="6">
    <source>
        <dbReference type="PROSITE" id="PS50240"/>
    </source>
</evidence>
<organism evidence="7 8">
    <name type="scientific">Falco tinnunculus</name>
    <name type="common">Common kestrel</name>
    <dbReference type="NCBI Taxonomy" id="100819"/>
    <lineage>
        <taxon>Eukaryota</taxon>
        <taxon>Metazoa</taxon>
        <taxon>Chordata</taxon>
        <taxon>Craniata</taxon>
        <taxon>Vertebrata</taxon>
        <taxon>Euteleostomi</taxon>
        <taxon>Archelosauria</taxon>
        <taxon>Archosauria</taxon>
        <taxon>Dinosauria</taxon>
        <taxon>Saurischia</taxon>
        <taxon>Theropoda</taxon>
        <taxon>Coelurosauria</taxon>
        <taxon>Aves</taxon>
        <taxon>Neognathae</taxon>
        <taxon>Neoaves</taxon>
        <taxon>Telluraves</taxon>
        <taxon>Australaves</taxon>
        <taxon>Falconiformes</taxon>
        <taxon>Falconidae</taxon>
        <taxon>Falco</taxon>
    </lineage>
</organism>
<dbReference type="GO" id="GO:0006508">
    <property type="term" value="P:proteolysis"/>
    <property type="evidence" value="ECO:0007669"/>
    <property type="project" value="UniProtKB-KW"/>
</dbReference>
<keyword evidence="8" id="KW-1185">Reference proteome</keyword>
<evidence type="ECO:0000256" key="3">
    <source>
        <dbReference type="ARBA" id="ARBA00022801"/>
    </source>
</evidence>
<dbReference type="PANTHER" id="PTHR24271:SF47">
    <property type="entry name" value="KALLIKREIN-1"/>
    <property type="match status" value="1"/>
</dbReference>
<dbReference type="PROSITE" id="PS50240">
    <property type="entry name" value="TRYPSIN_DOM"/>
    <property type="match status" value="1"/>
</dbReference>
<dbReference type="FunFam" id="2.40.10.10:FF:000010">
    <property type="entry name" value="Kallikrein related peptidase 11"/>
    <property type="match status" value="1"/>
</dbReference>
<evidence type="ECO:0000313" key="8">
    <source>
        <dbReference type="Proteomes" id="UP000694562"/>
    </source>
</evidence>
<evidence type="ECO:0000256" key="5">
    <source>
        <dbReference type="ARBA" id="ARBA00023157"/>
    </source>
</evidence>
<dbReference type="Ensembl" id="ENSFTIT00000011189.1">
    <property type="protein sequence ID" value="ENSFTIP00000010709.1"/>
    <property type="gene ID" value="ENSFTIG00000007148.1"/>
</dbReference>
<dbReference type="GO" id="GO:0030141">
    <property type="term" value="C:secretory granule"/>
    <property type="evidence" value="ECO:0007669"/>
    <property type="project" value="TreeGrafter"/>
</dbReference>
<dbReference type="InterPro" id="IPR033116">
    <property type="entry name" value="TRYPSIN_SER"/>
</dbReference>
<keyword evidence="2" id="KW-0645">Protease</keyword>
<keyword evidence="3" id="KW-0378">Hydrolase</keyword>
<dbReference type="InterPro" id="IPR001314">
    <property type="entry name" value="Peptidase_S1A"/>
</dbReference>
<dbReference type="InterPro" id="IPR009003">
    <property type="entry name" value="Peptidase_S1_PA"/>
</dbReference>
<evidence type="ECO:0000256" key="1">
    <source>
        <dbReference type="ARBA" id="ARBA00009228"/>
    </source>
</evidence>
<dbReference type="CDD" id="cd00190">
    <property type="entry name" value="Tryp_SPc"/>
    <property type="match status" value="1"/>
</dbReference>
<dbReference type="Gene3D" id="2.40.10.10">
    <property type="entry name" value="Trypsin-like serine proteases"/>
    <property type="match status" value="2"/>
</dbReference>
<evidence type="ECO:0000256" key="2">
    <source>
        <dbReference type="ARBA" id="ARBA00022670"/>
    </source>
</evidence>
<keyword evidence="4" id="KW-0720">Serine protease</keyword>
<dbReference type="Proteomes" id="UP000694562">
    <property type="component" value="Unplaced"/>
</dbReference>
<comment type="similarity">
    <text evidence="1">Belongs to the peptidase S1 family. Snake venom subfamily.</text>
</comment>
<dbReference type="Pfam" id="PF00089">
    <property type="entry name" value="Trypsin"/>
    <property type="match status" value="1"/>
</dbReference>
<dbReference type="OrthoDB" id="546450at2759"/>
<proteinExistence type="inferred from homology"/>
<evidence type="ECO:0000256" key="4">
    <source>
        <dbReference type="ARBA" id="ARBA00022825"/>
    </source>
</evidence>
<dbReference type="OMA" id="MPHERIV"/>
<keyword evidence="5" id="KW-1015">Disulfide bond</keyword>
<dbReference type="InterPro" id="IPR001254">
    <property type="entry name" value="Trypsin_dom"/>
</dbReference>